<proteinExistence type="predicted"/>
<accession>A0ABY3ZSZ7</accession>
<name>A0ABY3ZSZ7_9RHOB</name>
<gene>
    <name evidence="1" type="ORF">DSM109990_04143</name>
</gene>
<protein>
    <submittedName>
        <fullName evidence="1">Uncharacterized protein</fullName>
    </submittedName>
</protein>
<reference evidence="2" key="1">
    <citation type="journal article" date="2022" name="Microorganisms">
        <title>Beyond the ABCs#Discovery of Three New Plasmid Types in Rhodobacterales (RepQ, RepY, RepW).</title>
        <authorList>
            <person name="Freese H.M."/>
            <person name="Ringel V."/>
            <person name="Overmann J."/>
            <person name="Petersen J."/>
        </authorList>
    </citation>
    <scope>NUCLEOTIDE SEQUENCE [LARGE SCALE GENOMIC DNA]</scope>
    <source>
        <strain evidence="2">DSM 109990</strain>
        <plasmid evidence="2">pDSM109990_g</plasmid>
    </source>
</reference>
<dbReference type="RefSeq" id="WP_243264022.1">
    <property type="nucleotide sequence ID" value="NZ_CP085151.1"/>
</dbReference>
<dbReference type="Proteomes" id="UP000831019">
    <property type="component" value="Plasmid pDSM109990_g"/>
</dbReference>
<dbReference type="EMBL" id="CP085151">
    <property type="protein sequence ID" value="UOA17244.1"/>
    <property type="molecule type" value="Genomic_DNA"/>
</dbReference>
<evidence type="ECO:0000313" key="1">
    <source>
        <dbReference type="EMBL" id="UOA17244.1"/>
    </source>
</evidence>
<evidence type="ECO:0000313" key="2">
    <source>
        <dbReference type="Proteomes" id="UP000831019"/>
    </source>
</evidence>
<keyword evidence="2" id="KW-1185">Reference proteome</keyword>
<sequence>MARNQVRVLKDVSIDPYNDGENLLHLQWCRYELDGGDERGYRFMWSADGKLKPLRGGARIPSWNHLQELMKKAESAGWANQDEENV</sequence>
<geneLocation type="plasmid" evidence="1 2">
    <name>pDSM109990_g</name>
</geneLocation>
<organism evidence="1 2">
    <name type="scientific">Sulfitobacter dubius</name>
    <dbReference type="NCBI Taxonomy" id="218673"/>
    <lineage>
        <taxon>Bacteria</taxon>
        <taxon>Pseudomonadati</taxon>
        <taxon>Pseudomonadota</taxon>
        <taxon>Alphaproteobacteria</taxon>
        <taxon>Rhodobacterales</taxon>
        <taxon>Roseobacteraceae</taxon>
        <taxon>Sulfitobacter</taxon>
    </lineage>
</organism>
<keyword evidence="1" id="KW-0614">Plasmid</keyword>